<evidence type="ECO:0000256" key="14">
    <source>
        <dbReference type="ARBA" id="ARBA00066479"/>
    </source>
</evidence>
<dbReference type="OMA" id="YELNSQP"/>
<dbReference type="SUPFAM" id="SSF52129">
    <property type="entry name" value="Caspase-like"/>
    <property type="match status" value="1"/>
</dbReference>
<keyword evidence="9" id="KW-0378">Hydrolase</keyword>
<keyword evidence="7" id="KW-0053">Apoptosis</keyword>
<feature type="domain" description="Caspase family p10" evidence="18">
    <location>
        <begin position="266"/>
        <end position="363"/>
    </location>
</feature>
<dbReference type="InterPro" id="IPR001309">
    <property type="entry name" value="Pept_C14_p20"/>
</dbReference>
<evidence type="ECO:0000256" key="16">
    <source>
        <dbReference type="PIRSR" id="PIRSR038001-1"/>
    </source>
</evidence>
<dbReference type="GeneTree" id="ENSGT00940000164225"/>
<keyword evidence="12" id="KW-0539">Nucleus</keyword>
<keyword evidence="22" id="KW-1185">Reference proteome</keyword>
<dbReference type="FunFam" id="3.40.50.1460:FF:000008">
    <property type="entry name" value="caspase-8 isoform X1"/>
    <property type="match status" value="1"/>
</dbReference>
<feature type="active site" evidence="16">
    <location>
        <position position="208"/>
    </location>
</feature>
<keyword evidence="6" id="KW-0645">Protease</keyword>
<comment type="catalytic activity">
    <reaction evidence="13">
        <text>Strict requirement for Asp at position P1 and has a preferred cleavage sequence of (Leu/Asp/Val)-Glu-Thr-Asp-|-(Gly/Ser/Ala).</text>
        <dbReference type="EC" id="3.4.22.61"/>
    </reaction>
</comment>
<evidence type="ECO:0000256" key="9">
    <source>
        <dbReference type="ARBA" id="ARBA00022801"/>
    </source>
</evidence>
<keyword evidence="11" id="KW-0865">Zymogen</keyword>
<dbReference type="InterPro" id="IPR002138">
    <property type="entry name" value="Pept_C14_p10"/>
</dbReference>
<reference evidence="21" key="1">
    <citation type="submission" date="2025-08" db="UniProtKB">
        <authorList>
            <consortium name="Ensembl"/>
        </authorList>
    </citation>
    <scope>IDENTIFICATION</scope>
</reference>
<dbReference type="CDD" id="cd01671">
    <property type="entry name" value="CARD"/>
    <property type="match status" value="1"/>
</dbReference>
<evidence type="ECO:0000259" key="18">
    <source>
        <dbReference type="PROSITE" id="PS50207"/>
    </source>
</evidence>
<dbReference type="SUPFAM" id="SSF47986">
    <property type="entry name" value="DEATH domain"/>
    <property type="match status" value="1"/>
</dbReference>
<feature type="domain" description="Caspase family p20" evidence="19">
    <location>
        <begin position="135"/>
        <end position="251"/>
    </location>
</feature>
<dbReference type="GO" id="GO:0006508">
    <property type="term" value="P:proteolysis"/>
    <property type="evidence" value="ECO:0007669"/>
    <property type="project" value="UniProtKB-KW"/>
</dbReference>
<dbReference type="PANTHER" id="PTHR48169">
    <property type="entry name" value="DED DOMAIN-CONTAINING PROTEIN"/>
    <property type="match status" value="1"/>
</dbReference>
<dbReference type="AlphaFoldDB" id="A0A673X0I7"/>
<keyword evidence="10" id="KW-0788">Thiol protease</keyword>
<keyword evidence="5" id="KW-0597">Phosphoprotein</keyword>
<dbReference type="PROSITE" id="PS50207">
    <property type="entry name" value="CASPASE_P10"/>
    <property type="match status" value="1"/>
</dbReference>
<proteinExistence type="inferred from homology"/>
<evidence type="ECO:0000256" key="15">
    <source>
        <dbReference type="ARBA" id="ARBA00068172"/>
    </source>
</evidence>
<sequence length="366" mass="40959">MQTLRENKTLIIEILAAEPDFILQHVQQANIVNLREYNNLSVAGHPPETIIINLLDKVMNKGPAKCLDFVALLQQPKIIDTYSRMDEVFNNLTAPSDHTFSTGTRGPYTTPSTDTTGQAVGMSSEVCQYRMTSLPRGHCLIINNVHFNELGERKGSDKDVEQLQEVFQWLGFKVTVLLDQTAVQAREELKRFGGETHGDAFVCCVLSHGDNGVIYGTDDEPISTNDLFSPFKGTLIGKPKAFFIQACRGKDIQAGVQLEADVNPGPQIYIPADADFLVAMATVEDHCSFRDPTSGSWFIQTLCKQLKQGCPRGDDILTILTQVNRDVSQKDVRYWDKKAREHKQAKQMPEPKYTLTKRLVFTVPPQ</sequence>
<evidence type="ECO:0000256" key="3">
    <source>
        <dbReference type="ARBA" id="ARBA00010134"/>
    </source>
</evidence>
<dbReference type="PRINTS" id="PR00376">
    <property type="entry name" value="IL1BCENZYME"/>
</dbReference>
<comment type="similarity">
    <text evidence="3 17">Belongs to the peptidase C14A family.</text>
</comment>
<dbReference type="RefSeq" id="XP_029580972.1">
    <property type="nucleotide sequence ID" value="XM_029725112.1"/>
</dbReference>
<dbReference type="PIRSF" id="PIRSF038001">
    <property type="entry name" value="Caspase_ICE"/>
    <property type="match status" value="1"/>
</dbReference>
<feature type="domain" description="CARD" evidence="20">
    <location>
        <begin position="1"/>
        <end position="75"/>
    </location>
</feature>
<dbReference type="CDD" id="cd00032">
    <property type="entry name" value="CASc"/>
    <property type="match status" value="1"/>
</dbReference>
<dbReference type="SMART" id="SM00115">
    <property type="entry name" value="CASc"/>
    <property type="match status" value="1"/>
</dbReference>
<evidence type="ECO:0000256" key="10">
    <source>
        <dbReference type="ARBA" id="ARBA00022807"/>
    </source>
</evidence>
<dbReference type="GO" id="GO:0004197">
    <property type="term" value="F:cysteine-type endopeptidase activity"/>
    <property type="evidence" value="ECO:0007669"/>
    <property type="project" value="InterPro"/>
</dbReference>
<evidence type="ECO:0000256" key="6">
    <source>
        <dbReference type="ARBA" id="ARBA00022670"/>
    </source>
</evidence>
<dbReference type="InterPro" id="IPR001315">
    <property type="entry name" value="CARD"/>
</dbReference>
<dbReference type="GO" id="GO:0005634">
    <property type="term" value="C:nucleus"/>
    <property type="evidence" value="ECO:0007669"/>
    <property type="project" value="UniProtKB-SubCell"/>
</dbReference>
<dbReference type="GO" id="GO:0006915">
    <property type="term" value="P:apoptotic process"/>
    <property type="evidence" value="ECO:0007669"/>
    <property type="project" value="UniProtKB-KW"/>
</dbReference>
<dbReference type="GO" id="GO:0051604">
    <property type="term" value="P:protein maturation"/>
    <property type="evidence" value="ECO:0007669"/>
    <property type="project" value="UniProtKB-ARBA"/>
</dbReference>
<protein>
    <recommendedName>
        <fullName evidence="15">Caspase-8</fullName>
        <ecNumber evidence="14">3.4.22.61</ecNumber>
    </recommendedName>
</protein>
<feature type="active site" evidence="16">
    <location>
        <position position="247"/>
    </location>
</feature>
<dbReference type="Gene3D" id="1.10.533.10">
    <property type="entry name" value="Death Domain, Fas"/>
    <property type="match status" value="1"/>
</dbReference>
<evidence type="ECO:0000256" key="7">
    <source>
        <dbReference type="ARBA" id="ARBA00022703"/>
    </source>
</evidence>
<dbReference type="GO" id="GO:0043065">
    <property type="term" value="P:positive regulation of apoptotic process"/>
    <property type="evidence" value="ECO:0007669"/>
    <property type="project" value="UniProtKB-ARBA"/>
</dbReference>
<accession>A0A673X0I7</accession>
<dbReference type="EC" id="3.4.22.61" evidence="14"/>
<evidence type="ECO:0000256" key="17">
    <source>
        <dbReference type="RuleBase" id="RU003971"/>
    </source>
</evidence>
<keyword evidence="8" id="KW-0677">Repeat</keyword>
<evidence type="ECO:0000313" key="21">
    <source>
        <dbReference type="Ensembl" id="ENSSTUP00000013916.1"/>
    </source>
</evidence>
<dbReference type="Ensembl" id="ENSSTUT00000014693.1">
    <property type="protein sequence ID" value="ENSSTUP00000013916.1"/>
    <property type="gene ID" value="ENSSTUG00000006453.1"/>
</dbReference>
<reference evidence="21" key="2">
    <citation type="submission" date="2025-09" db="UniProtKB">
        <authorList>
            <consortium name="Ensembl"/>
        </authorList>
    </citation>
    <scope>IDENTIFICATION</scope>
</reference>
<dbReference type="GO" id="GO:0032991">
    <property type="term" value="C:protein-containing complex"/>
    <property type="evidence" value="ECO:0007669"/>
    <property type="project" value="UniProtKB-ARBA"/>
</dbReference>
<name>A0A673X0I7_SALTR</name>
<evidence type="ECO:0000256" key="5">
    <source>
        <dbReference type="ARBA" id="ARBA00022553"/>
    </source>
</evidence>
<dbReference type="Pfam" id="PF00656">
    <property type="entry name" value="Peptidase_C14"/>
    <property type="match status" value="1"/>
</dbReference>
<evidence type="ECO:0000259" key="20">
    <source>
        <dbReference type="PROSITE" id="PS50209"/>
    </source>
</evidence>
<dbReference type="GeneID" id="115169468"/>
<evidence type="ECO:0000256" key="11">
    <source>
        <dbReference type="ARBA" id="ARBA00023145"/>
    </source>
</evidence>
<dbReference type="InterPro" id="IPR029030">
    <property type="entry name" value="Caspase-like_dom_sf"/>
</dbReference>
<keyword evidence="4" id="KW-0963">Cytoplasm</keyword>
<evidence type="ECO:0000256" key="4">
    <source>
        <dbReference type="ARBA" id="ARBA00022490"/>
    </source>
</evidence>
<gene>
    <name evidence="21" type="primary">LOC115169468</name>
</gene>
<dbReference type="PROSITE" id="PS50209">
    <property type="entry name" value="CARD"/>
    <property type="match status" value="1"/>
</dbReference>
<evidence type="ECO:0000259" key="19">
    <source>
        <dbReference type="PROSITE" id="PS50208"/>
    </source>
</evidence>
<dbReference type="Proteomes" id="UP000472277">
    <property type="component" value="Chromosome 31"/>
</dbReference>
<comment type="subcellular location">
    <subcellularLocation>
        <location evidence="2">Cytoplasm</location>
    </subcellularLocation>
    <subcellularLocation>
        <location evidence="1">Nucleus</location>
    </subcellularLocation>
</comment>
<organism evidence="21 22">
    <name type="scientific">Salmo trutta</name>
    <name type="common">Brown trout</name>
    <dbReference type="NCBI Taxonomy" id="8032"/>
    <lineage>
        <taxon>Eukaryota</taxon>
        <taxon>Metazoa</taxon>
        <taxon>Chordata</taxon>
        <taxon>Craniata</taxon>
        <taxon>Vertebrata</taxon>
        <taxon>Euteleostomi</taxon>
        <taxon>Actinopterygii</taxon>
        <taxon>Neopterygii</taxon>
        <taxon>Teleostei</taxon>
        <taxon>Protacanthopterygii</taxon>
        <taxon>Salmoniformes</taxon>
        <taxon>Salmonidae</taxon>
        <taxon>Salmoninae</taxon>
        <taxon>Salmo</taxon>
    </lineage>
</organism>
<dbReference type="GO" id="GO:0005886">
    <property type="term" value="C:plasma membrane"/>
    <property type="evidence" value="ECO:0007669"/>
    <property type="project" value="UniProtKB-ARBA"/>
</dbReference>
<dbReference type="OrthoDB" id="6114029at2759"/>
<dbReference type="KEGG" id="stru:115169468"/>
<evidence type="ECO:0000256" key="1">
    <source>
        <dbReference type="ARBA" id="ARBA00004123"/>
    </source>
</evidence>
<dbReference type="PROSITE" id="PS50208">
    <property type="entry name" value="CASPASE_P20"/>
    <property type="match status" value="1"/>
</dbReference>
<evidence type="ECO:0000256" key="12">
    <source>
        <dbReference type="ARBA" id="ARBA00023242"/>
    </source>
</evidence>
<evidence type="ECO:0000256" key="2">
    <source>
        <dbReference type="ARBA" id="ARBA00004496"/>
    </source>
</evidence>
<dbReference type="PANTHER" id="PTHR48169:SF7">
    <property type="entry name" value="CASPASE 10"/>
    <property type="match status" value="1"/>
</dbReference>
<evidence type="ECO:0000256" key="8">
    <source>
        <dbReference type="ARBA" id="ARBA00022737"/>
    </source>
</evidence>
<evidence type="ECO:0000313" key="22">
    <source>
        <dbReference type="Proteomes" id="UP000472277"/>
    </source>
</evidence>
<dbReference type="Gene3D" id="3.40.50.1460">
    <property type="match status" value="1"/>
</dbReference>
<dbReference type="InParanoid" id="A0A673X0I7"/>
<dbReference type="InterPro" id="IPR015917">
    <property type="entry name" value="Pept_C14A"/>
</dbReference>
<dbReference type="GO" id="GO:0005737">
    <property type="term" value="C:cytoplasm"/>
    <property type="evidence" value="ECO:0007669"/>
    <property type="project" value="UniProtKB-SubCell"/>
</dbReference>
<dbReference type="InterPro" id="IPR011029">
    <property type="entry name" value="DEATH-like_dom_sf"/>
</dbReference>
<dbReference type="InterPro" id="IPR011600">
    <property type="entry name" value="Pept_C14_caspase"/>
</dbReference>
<evidence type="ECO:0000256" key="13">
    <source>
        <dbReference type="ARBA" id="ARBA00051626"/>
    </source>
</evidence>